<dbReference type="InterPro" id="IPR022496">
    <property type="entry name" value="T6A_TsaB"/>
</dbReference>
<dbReference type="Proteomes" id="UP000031627">
    <property type="component" value="Chromosome"/>
</dbReference>
<name>A0A090AJH2_9ENTR</name>
<evidence type="ECO:0000259" key="4">
    <source>
        <dbReference type="Pfam" id="PF00814"/>
    </source>
</evidence>
<comment type="similarity">
    <text evidence="1">Belongs to the KAE1 / TsaD family. TsaB subfamily.</text>
</comment>
<dbReference type="NCBIfam" id="TIGR03725">
    <property type="entry name" value="T6A_YeaZ"/>
    <property type="match status" value="1"/>
</dbReference>
<reference evidence="6" key="1">
    <citation type="submission" date="2013-11" db="EMBL/GenBank/DDBJ databases">
        <title>Symbiont-containing voluminous jelly as an extraordinary maternal gift for overwintering insect nymphs.</title>
        <authorList>
            <person name="Kaiwa N."/>
            <person name="Hosokawa T."/>
            <person name="Nikoh N."/>
            <person name="Meng X.Y."/>
            <person name="Tanahashi M."/>
            <person name="Moriyama M."/>
            <person name="Maeda T."/>
            <person name="Yamaguchi K."/>
            <person name="Shigenobu S."/>
            <person name="Ito M."/>
            <person name="Fukatsu T."/>
        </authorList>
    </citation>
    <scope>NUCLEOTIDE SEQUENCE [LARGE SCALE GENOMIC DNA]</scope>
    <source>
        <strain evidence="6">UwTKB</strain>
    </source>
</reference>
<proteinExistence type="inferred from homology"/>
<evidence type="ECO:0000313" key="5">
    <source>
        <dbReference type="EMBL" id="BAP58593.1"/>
    </source>
</evidence>
<dbReference type="GO" id="GO:0006508">
    <property type="term" value="P:proteolysis"/>
    <property type="evidence" value="ECO:0007669"/>
    <property type="project" value="UniProtKB-KW"/>
</dbReference>
<dbReference type="STRING" id="1410383.TGUWTKB_3540"/>
<dbReference type="GO" id="GO:0002949">
    <property type="term" value="P:tRNA threonylcarbamoyladenosine modification"/>
    <property type="evidence" value="ECO:0007669"/>
    <property type="project" value="InterPro"/>
</dbReference>
<evidence type="ECO:0000313" key="6">
    <source>
        <dbReference type="Proteomes" id="UP000031627"/>
    </source>
</evidence>
<dbReference type="PANTHER" id="PTHR11735">
    <property type="entry name" value="TRNA N6-ADENOSINE THREONYLCARBAMOYLTRANSFERASE"/>
    <property type="match status" value="1"/>
</dbReference>
<organism evidence="5 6">
    <name type="scientific">Candidatus Tachikawaea gelatinosa</name>
    <dbReference type="NCBI Taxonomy" id="1410383"/>
    <lineage>
        <taxon>Bacteria</taxon>
        <taxon>Pseudomonadati</taxon>
        <taxon>Pseudomonadota</taxon>
        <taxon>Gammaproteobacteria</taxon>
        <taxon>Enterobacterales</taxon>
        <taxon>Enterobacteriaceae</taxon>
        <taxon>Candidatus Tachikawaea</taxon>
    </lineage>
</organism>
<dbReference type="InterPro" id="IPR000905">
    <property type="entry name" value="Gcp-like_dom"/>
</dbReference>
<gene>
    <name evidence="5" type="primary">yeaZ</name>
    <name evidence="5" type="ORF">TGUWTKB_3540</name>
</gene>
<dbReference type="RefSeq" id="WP_041062993.1">
    <property type="nucleotide sequence ID" value="NZ_AP014521.1"/>
</dbReference>
<evidence type="ECO:0000256" key="3">
    <source>
        <dbReference type="ARBA" id="ARBA00032446"/>
    </source>
</evidence>
<dbReference type="AlphaFoldDB" id="A0A090AJH2"/>
<keyword evidence="5" id="KW-0378">Hydrolase</keyword>
<dbReference type="GO" id="GO:0005829">
    <property type="term" value="C:cytosol"/>
    <property type="evidence" value="ECO:0007669"/>
    <property type="project" value="TreeGrafter"/>
</dbReference>
<dbReference type="Gene3D" id="3.30.420.40">
    <property type="match status" value="2"/>
</dbReference>
<keyword evidence="5" id="KW-0645">Protease</keyword>
<dbReference type="GO" id="GO:0008233">
    <property type="term" value="F:peptidase activity"/>
    <property type="evidence" value="ECO:0007669"/>
    <property type="project" value="UniProtKB-KW"/>
</dbReference>
<accession>A0A090AJH2</accession>
<dbReference type="InterPro" id="IPR043129">
    <property type="entry name" value="ATPase_NBD"/>
</dbReference>
<sequence>MCFRILSFDTSTELCSVAILNKTKVYYRSVITNYDHNQFILPLINYVLKKSNLKLTELDAIAFSQGPGSFTGVRISAAVAQGLSIGSNVPVIGISALETMAESAKRILKAKKILAMIDAKMNQFYLSQYRYSNKLHSFNKKEQLITIHDLLNWLKTLTGTWVIVGNSWQKLIEIFKKNKKNNITFQQSDIKFPDAFDSLTIAKRKFKLGQFITLEKILPVYLNNNLLK</sequence>
<evidence type="ECO:0000256" key="1">
    <source>
        <dbReference type="ARBA" id="ARBA00010493"/>
    </source>
</evidence>
<dbReference type="HOGENOM" id="CLU_064886_2_0_6"/>
<dbReference type="PANTHER" id="PTHR11735:SF11">
    <property type="entry name" value="TRNA THREONYLCARBAMOYLADENOSINE BIOSYNTHESIS PROTEIN TSAB"/>
    <property type="match status" value="1"/>
</dbReference>
<dbReference type="Pfam" id="PF00814">
    <property type="entry name" value="TsaD"/>
    <property type="match status" value="1"/>
</dbReference>
<dbReference type="CDD" id="cd24032">
    <property type="entry name" value="ASKHA_NBD_TsaB"/>
    <property type="match status" value="1"/>
</dbReference>
<evidence type="ECO:0000256" key="2">
    <source>
        <dbReference type="ARBA" id="ARBA00019012"/>
    </source>
</evidence>
<dbReference type="EMBL" id="AP014521">
    <property type="protein sequence ID" value="BAP58593.1"/>
    <property type="molecule type" value="Genomic_DNA"/>
</dbReference>
<protein>
    <recommendedName>
        <fullName evidence="2">tRNA threonylcarbamoyladenosine biosynthesis protein TsaB</fullName>
    </recommendedName>
    <alternativeName>
        <fullName evidence="3">t(6)A37 threonylcarbamoyladenosine biosynthesis protein TsaB</fullName>
    </alternativeName>
</protein>
<dbReference type="KEGG" id="sbw:TGUWTKB_3540"/>
<feature type="domain" description="Gcp-like" evidence="4">
    <location>
        <begin position="34"/>
        <end position="154"/>
    </location>
</feature>
<reference evidence="5 6" key="2">
    <citation type="journal article" date="2014" name="Curr. Biol.">
        <title>Symbiont-Supplemented Maternal Investment Underpinning Host's Ecological Adaptation.</title>
        <authorList>
            <person name="Kaiwa N."/>
            <person name="Hosokawa T."/>
            <person name="Nikoh N."/>
            <person name="Tanahashi M."/>
            <person name="Moriyama M."/>
            <person name="Meng X.Y."/>
            <person name="Maeda T."/>
            <person name="Yamaguchi K."/>
            <person name="Shigenobu S."/>
            <person name="Ito M."/>
            <person name="Fukatsu T."/>
        </authorList>
    </citation>
    <scope>NUCLEOTIDE SEQUENCE [LARGE SCALE GENOMIC DNA]</scope>
    <source>
        <strain evidence="5 6">UwTKB</strain>
    </source>
</reference>
<dbReference type="OrthoDB" id="9809995at2"/>
<dbReference type="SUPFAM" id="SSF53067">
    <property type="entry name" value="Actin-like ATPase domain"/>
    <property type="match status" value="2"/>
</dbReference>
<keyword evidence="6" id="KW-1185">Reference proteome</keyword>